<proteinExistence type="inferred from homology"/>
<dbReference type="SMART" id="SM00382">
    <property type="entry name" value="AAA"/>
    <property type="match status" value="2"/>
</dbReference>
<name>A0AAW7LIS7_BIFBR</name>
<dbReference type="Pfam" id="PF00005">
    <property type="entry name" value="ABC_tran"/>
    <property type="match status" value="2"/>
</dbReference>
<dbReference type="GO" id="GO:0015833">
    <property type="term" value="P:peptide transport"/>
    <property type="evidence" value="ECO:0007669"/>
    <property type="project" value="InterPro"/>
</dbReference>
<comment type="similarity">
    <text evidence="2">Belongs to the ABC transporter superfamily.</text>
</comment>
<reference evidence="10" key="1">
    <citation type="submission" date="2018-05" db="EMBL/GenBank/DDBJ databases">
        <authorList>
            <person name="Kondepudi K.K."/>
            <person name="Singh S."/>
            <person name="Chaudhry V."/>
            <person name="Mantri S."/>
            <person name="Bhadada S."/>
            <person name="Bishnoi M."/>
            <person name="Kaur J."/>
            <person name="Sharma S."/>
            <person name="Bhatia R."/>
        </authorList>
    </citation>
    <scope>NUCLEOTIDE SEQUENCE</scope>
    <source>
        <strain evidence="10">Bif11</strain>
    </source>
</reference>
<dbReference type="PANTHER" id="PTHR43297:SF2">
    <property type="entry name" value="DIPEPTIDE TRANSPORT ATP-BINDING PROTEIN DPPD"/>
    <property type="match status" value="1"/>
</dbReference>
<evidence type="ECO:0000256" key="8">
    <source>
        <dbReference type="SAM" id="MobiDB-lite"/>
    </source>
</evidence>
<keyword evidence="6 10" id="KW-0067">ATP-binding</keyword>
<gene>
    <name evidence="10" type="ORF">DC496_10335</name>
</gene>
<feature type="domain" description="ABC transporter" evidence="9">
    <location>
        <begin position="360"/>
        <end position="611"/>
    </location>
</feature>
<dbReference type="CDD" id="cd03257">
    <property type="entry name" value="ABC_NikE_OppD_transporters"/>
    <property type="match status" value="2"/>
</dbReference>
<evidence type="ECO:0000313" key="11">
    <source>
        <dbReference type="Proteomes" id="UP001169990"/>
    </source>
</evidence>
<dbReference type="Proteomes" id="UP001169990">
    <property type="component" value="Unassembled WGS sequence"/>
</dbReference>
<evidence type="ECO:0000256" key="7">
    <source>
        <dbReference type="ARBA" id="ARBA00023136"/>
    </source>
</evidence>
<dbReference type="GO" id="GO:0016887">
    <property type="term" value="F:ATP hydrolysis activity"/>
    <property type="evidence" value="ECO:0007669"/>
    <property type="project" value="InterPro"/>
</dbReference>
<dbReference type="Gene3D" id="3.40.50.300">
    <property type="entry name" value="P-loop containing nucleotide triphosphate hydrolases"/>
    <property type="match status" value="2"/>
</dbReference>
<keyword evidence="4" id="KW-1003">Cell membrane</keyword>
<dbReference type="GO" id="GO:0005886">
    <property type="term" value="C:plasma membrane"/>
    <property type="evidence" value="ECO:0007669"/>
    <property type="project" value="UniProtKB-SubCell"/>
</dbReference>
<dbReference type="AlphaFoldDB" id="A0AAW7LIS7"/>
<accession>A0AAW7LIS7</accession>
<protein>
    <submittedName>
        <fullName evidence="10">ABC transporter ATP-binding protein</fullName>
    </submittedName>
</protein>
<evidence type="ECO:0000256" key="2">
    <source>
        <dbReference type="ARBA" id="ARBA00005417"/>
    </source>
</evidence>
<keyword evidence="5" id="KW-0547">Nucleotide-binding</keyword>
<dbReference type="InterPro" id="IPR017871">
    <property type="entry name" value="ABC_transporter-like_CS"/>
</dbReference>
<dbReference type="NCBIfam" id="TIGR01727">
    <property type="entry name" value="oligo_HPY"/>
    <property type="match status" value="2"/>
</dbReference>
<sequence>MASEPVISVRDLTVSFASEAGTVHAVRGMNFDLYPGKTLGIVGESGSGKSVTSMAIMGLLDKNASVKGSITYHGEELLNKSDLEMSEIRGKGIAMVFQDPLSALTPVFSIGDQIKEALVTHNPKMTEQQIHDRSIELMNLVGIPDPEGRLKSFPHEFSGGMRQRVMIAMAIANDPDVIIADEPTTALDVTIQAQVLEVLRKAQRETGAAVIFITHDLGVIAGVADDIVVMYAGRPVEKADVDSIFDRPAMPYTMGLLGAVPRSDRERNSRLVPIPGSPMNLVNMPKGCPFAPRCPLATDICHTTEPAMEPVPGRPGQFVACHRTQEIVSKGLTFHDVYTVAEAAESKFAGVPRDERKMVLDVKHMRKTFPLTSGGFLRRKIGEVKAVDDVTLDVREGETVALVGESGSGKSTTLMEIMAFKQPQDGEIEMFGTKLEHKMPREKRRELRSSVQYVFQDPMSSLDPRLPIYDILAEPMKVQHYSKEQIRERIGELMRLVELNPDQVDRFPTQFSGGQRQRIAIARALSVNPQLVLLDEPVSALDVSIQAGVINLLEDLQNKLGVAYLFVAHNLSVVRHISSRVAVMYLGRIVESGDTEDVFEHPLHPYTQALISAVPVPDPKAERTRQRIVLEGEVPSPTETFEGCPFMGRCPLMPKLSAEQQARCRGERPALRPYDTSRPSGHQVACHFA</sequence>
<dbReference type="EMBL" id="QELD01000024">
    <property type="protein sequence ID" value="MDN4188695.1"/>
    <property type="molecule type" value="Genomic_DNA"/>
</dbReference>
<dbReference type="PANTHER" id="PTHR43297">
    <property type="entry name" value="OLIGOPEPTIDE TRANSPORT ATP-BINDING PROTEIN APPD"/>
    <property type="match status" value="1"/>
</dbReference>
<evidence type="ECO:0000313" key="10">
    <source>
        <dbReference type="EMBL" id="MDN4188695.1"/>
    </source>
</evidence>
<comment type="caution">
    <text evidence="10">The sequence shown here is derived from an EMBL/GenBank/DDBJ whole genome shotgun (WGS) entry which is preliminary data.</text>
</comment>
<evidence type="ECO:0000256" key="5">
    <source>
        <dbReference type="ARBA" id="ARBA00022741"/>
    </source>
</evidence>
<reference evidence="10" key="2">
    <citation type="journal article" date="2022" name="3 Biotech.">
        <title>Isomaltooligosaccharides utilization and genomic characterization of human infant anti-inflammatory Bifidobacterium longum and Bifidobacterium breve strains.</title>
        <authorList>
            <person name="Sharma S."/>
            <person name="Singh S."/>
            <person name="Chaudhary V."/>
            <person name="Mantri S."/>
            <person name="Chander A."/>
            <person name="Maurya R."/>
            <person name="Rajarammohan S."/>
            <person name="Singh R.P."/>
            <person name="Rishi P."/>
            <person name="Bishnoi M."/>
            <person name="Bhadada S.K."/>
            <person name="Kondepudi K.K."/>
        </authorList>
    </citation>
    <scope>NUCLEOTIDE SEQUENCE</scope>
    <source>
        <strain evidence="10">Bif11</strain>
    </source>
</reference>
<feature type="region of interest" description="Disordered" evidence="8">
    <location>
        <begin position="670"/>
        <end position="689"/>
    </location>
</feature>
<evidence type="ECO:0000256" key="3">
    <source>
        <dbReference type="ARBA" id="ARBA00022448"/>
    </source>
</evidence>
<evidence type="ECO:0000256" key="1">
    <source>
        <dbReference type="ARBA" id="ARBA00004202"/>
    </source>
</evidence>
<dbReference type="FunFam" id="3.40.50.300:FF:000016">
    <property type="entry name" value="Oligopeptide ABC transporter ATP-binding component"/>
    <property type="match status" value="2"/>
</dbReference>
<organism evidence="10 11">
    <name type="scientific">Bifidobacterium breve</name>
    <dbReference type="NCBI Taxonomy" id="1685"/>
    <lineage>
        <taxon>Bacteria</taxon>
        <taxon>Bacillati</taxon>
        <taxon>Actinomycetota</taxon>
        <taxon>Actinomycetes</taxon>
        <taxon>Bifidobacteriales</taxon>
        <taxon>Bifidobacteriaceae</taxon>
        <taxon>Bifidobacterium</taxon>
    </lineage>
</organism>
<keyword evidence="7" id="KW-0472">Membrane</keyword>
<dbReference type="PROSITE" id="PS00211">
    <property type="entry name" value="ABC_TRANSPORTER_1"/>
    <property type="match status" value="2"/>
</dbReference>
<dbReference type="GO" id="GO:0005524">
    <property type="term" value="F:ATP binding"/>
    <property type="evidence" value="ECO:0007669"/>
    <property type="project" value="UniProtKB-KW"/>
</dbReference>
<evidence type="ECO:0000256" key="4">
    <source>
        <dbReference type="ARBA" id="ARBA00022475"/>
    </source>
</evidence>
<keyword evidence="3" id="KW-0813">Transport</keyword>
<dbReference type="Pfam" id="PF08352">
    <property type="entry name" value="oligo_HPY"/>
    <property type="match status" value="2"/>
</dbReference>
<dbReference type="NCBIfam" id="NF007739">
    <property type="entry name" value="PRK10419.1"/>
    <property type="match status" value="2"/>
</dbReference>
<dbReference type="PROSITE" id="PS50893">
    <property type="entry name" value="ABC_TRANSPORTER_2"/>
    <property type="match status" value="2"/>
</dbReference>
<evidence type="ECO:0000259" key="9">
    <source>
        <dbReference type="PROSITE" id="PS50893"/>
    </source>
</evidence>
<dbReference type="InterPro" id="IPR003439">
    <property type="entry name" value="ABC_transporter-like_ATP-bd"/>
</dbReference>
<comment type="subcellular location">
    <subcellularLocation>
        <location evidence="1">Cell membrane</location>
        <topology evidence="1">Peripheral membrane protein</topology>
    </subcellularLocation>
</comment>
<evidence type="ECO:0000256" key="6">
    <source>
        <dbReference type="ARBA" id="ARBA00022840"/>
    </source>
</evidence>
<dbReference type="InterPro" id="IPR050388">
    <property type="entry name" value="ABC_Ni/Peptide_Import"/>
</dbReference>
<dbReference type="InterPro" id="IPR013563">
    <property type="entry name" value="Oligopep_ABC_C"/>
</dbReference>
<feature type="domain" description="ABC transporter" evidence="9">
    <location>
        <begin position="9"/>
        <end position="257"/>
    </location>
</feature>
<dbReference type="NCBIfam" id="NF008453">
    <property type="entry name" value="PRK11308.1"/>
    <property type="match status" value="2"/>
</dbReference>
<dbReference type="SUPFAM" id="SSF52540">
    <property type="entry name" value="P-loop containing nucleoside triphosphate hydrolases"/>
    <property type="match status" value="2"/>
</dbReference>
<dbReference type="InterPro" id="IPR027417">
    <property type="entry name" value="P-loop_NTPase"/>
</dbReference>
<dbReference type="InterPro" id="IPR003593">
    <property type="entry name" value="AAA+_ATPase"/>
</dbReference>